<dbReference type="RefSeq" id="WP_133771015.1">
    <property type="nucleotide sequence ID" value="NZ_SNZR01000013.1"/>
</dbReference>
<dbReference type="Proteomes" id="UP000295122">
    <property type="component" value="Unassembled WGS sequence"/>
</dbReference>
<proteinExistence type="predicted"/>
<evidence type="ECO:0008006" key="4">
    <source>
        <dbReference type="Google" id="ProtNLM"/>
    </source>
</evidence>
<feature type="transmembrane region" description="Helical" evidence="1">
    <location>
        <begin position="335"/>
        <end position="352"/>
    </location>
</feature>
<feature type="transmembrane region" description="Helical" evidence="1">
    <location>
        <begin position="71"/>
        <end position="91"/>
    </location>
</feature>
<name>A0A4R7BWU2_9HYPH</name>
<keyword evidence="1" id="KW-0812">Transmembrane</keyword>
<reference evidence="2 3" key="1">
    <citation type="submission" date="2019-03" db="EMBL/GenBank/DDBJ databases">
        <title>Genomic Encyclopedia of Type Strains, Phase IV (KMG-IV): sequencing the most valuable type-strain genomes for metagenomic binning, comparative biology and taxonomic classification.</title>
        <authorList>
            <person name="Goeker M."/>
        </authorList>
    </citation>
    <scope>NUCLEOTIDE SEQUENCE [LARGE SCALE GENOMIC DNA]</scope>
    <source>
        <strain evidence="2 3">DSM 25903</strain>
    </source>
</reference>
<keyword evidence="3" id="KW-1185">Reference proteome</keyword>
<feature type="transmembrane region" description="Helical" evidence="1">
    <location>
        <begin position="304"/>
        <end position="328"/>
    </location>
</feature>
<feature type="transmembrane region" description="Helical" evidence="1">
    <location>
        <begin position="42"/>
        <end position="59"/>
    </location>
</feature>
<gene>
    <name evidence="2" type="ORF">EV668_2810</name>
</gene>
<dbReference type="EMBL" id="SNZR01000013">
    <property type="protein sequence ID" value="TDR89973.1"/>
    <property type="molecule type" value="Genomic_DNA"/>
</dbReference>
<feature type="transmembrane region" description="Helical" evidence="1">
    <location>
        <begin position="133"/>
        <end position="153"/>
    </location>
</feature>
<accession>A0A4R7BWU2</accession>
<feature type="transmembrane region" description="Helical" evidence="1">
    <location>
        <begin position="103"/>
        <end position="121"/>
    </location>
</feature>
<feature type="transmembrane region" description="Helical" evidence="1">
    <location>
        <begin position="233"/>
        <end position="253"/>
    </location>
</feature>
<protein>
    <recommendedName>
        <fullName evidence="4">O-antigen ligase</fullName>
    </recommendedName>
</protein>
<keyword evidence="1" id="KW-0472">Membrane</keyword>
<dbReference type="OrthoDB" id="8437837at2"/>
<comment type="caution">
    <text evidence="2">The sequence shown here is derived from an EMBL/GenBank/DDBJ whole genome shotgun (WGS) entry which is preliminary data.</text>
</comment>
<evidence type="ECO:0000256" key="1">
    <source>
        <dbReference type="SAM" id="Phobius"/>
    </source>
</evidence>
<feature type="transmembrane region" description="Helical" evidence="1">
    <location>
        <begin position="358"/>
        <end position="375"/>
    </location>
</feature>
<feature type="transmembrane region" description="Helical" evidence="1">
    <location>
        <begin position="193"/>
        <end position="221"/>
    </location>
</feature>
<sequence length="396" mass="40487">MAQTSRSLLDPTRDTASVLRRVGILVLLVALPPAAAMARTGAVVAFAIGVVLIAIAAALDMPPNRLRQTLLRLTGSTAVVAAGVAAVWTALSLAWTPASAWRAAASITVILALGLVGFAALPERMRSANLYPAPIGVGALALASAGLLLGLWGDEGTEGARQIERALAVLVLLAWPAIAWLRSRGRDVEAVALGLSVAVIAAFGPTAVAVMAFAFGAVAYLSAQLFRRGAAALGLLLGVLLLVAPALLAVAHLDAVSDQAWSGAMARWREALLGEPARLLTGHGFGSLRARPDLPDVLGSPVLALWYELGIVGVAALAVAVAAGLSIASRHFGPLLPGLAAAVATAFALGAAGIGGGALWWPVSLVTTCLLFIAMQRGQFRSRRPRAMMGFGRSQA</sequence>
<evidence type="ECO:0000313" key="3">
    <source>
        <dbReference type="Proteomes" id="UP000295122"/>
    </source>
</evidence>
<keyword evidence="1" id="KW-1133">Transmembrane helix</keyword>
<organism evidence="2 3">
    <name type="scientific">Enterovirga rhinocerotis</name>
    <dbReference type="NCBI Taxonomy" id="1339210"/>
    <lineage>
        <taxon>Bacteria</taxon>
        <taxon>Pseudomonadati</taxon>
        <taxon>Pseudomonadota</taxon>
        <taxon>Alphaproteobacteria</taxon>
        <taxon>Hyphomicrobiales</taxon>
        <taxon>Methylobacteriaceae</taxon>
        <taxon>Enterovirga</taxon>
    </lineage>
</organism>
<feature type="transmembrane region" description="Helical" evidence="1">
    <location>
        <begin position="165"/>
        <end position="181"/>
    </location>
</feature>
<evidence type="ECO:0000313" key="2">
    <source>
        <dbReference type="EMBL" id="TDR89973.1"/>
    </source>
</evidence>
<dbReference type="AlphaFoldDB" id="A0A4R7BWU2"/>